<dbReference type="InterPro" id="IPR029063">
    <property type="entry name" value="SAM-dependent_MTases_sf"/>
</dbReference>
<dbReference type="AlphaFoldDB" id="A0A1S9H124"/>
<dbReference type="EMBL" id="JAAXQQ010000014">
    <property type="protein sequence ID" value="MBY3068127.1"/>
    <property type="molecule type" value="Genomic_DNA"/>
</dbReference>
<evidence type="ECO:0000313" key="2">
    <source>
        <dbReference type="EMBL" id="MBB3161289.1"/>
    </source>
</evidence>
<evidence type="ECO:0000259" key="1">
    <source>
        <dbReference type="Pfam" id="PF13649"/>
    </source>
</evidence>
<protein>
    <submittedName>
        <fullName evidence="2 3">SAM-dependent methyltransferase</fullName>
    </submittedName>
    <submittedName>
        <fullName evidence="4">Methyltransferase family protein</fullName>
    </submittedName>
</protein>
<dbReference type="GO" id="GO:0008168">
    <property type="term" value="F:methyltransferase activity"/>
    <property type="evidence" value="ECO:0007669"/>
    <property type="project" value="UniProtKB-KW"/>
</dbReference>
<dbReference type="RefSeq" id="WP_077976517.1">
    <property type="nucleotide sequence ID" value="NZ_JAAXQQ010000014.1"/>
</dbReference>
<dbReference type="Proteomes" id="UP000295021">
    <property type="component" value="Unassembled WGS sequence"/>
</dbReference>
<dbReference type="Pfam" id="PF13649">
    <property type="entry name" value="Methyltransf_25"/>
    <property type="match status" value="1"/>
</dbReference>
<comment type="caution">
    <text evidence="3">The sequence shown here is derived from an EMBL/GenBank/DDBJ whole genome shotgun (WGS) entry which is preliminary data.</text>
</comment>
<reference evidence="3" key="2">
    <citation type="submission" date="2020-04" db="EMBL/GenBank/DDBJ databases">
        <title>Global-level population genomics supports evidence of horizontal gene transfer on evolution of Rhizobia in Lentils.</title>
        <authorList>
            <person name="Gai Y."/>
            <person name="Cook D."/>
            <person name="Riely B."/>
        </authorList>
    </citation>
    <scope>NUCLEOTIDE SEQUENCE</scope>
    <source>
        <strain evidence="3">TLR9</strain>
    </source>
</reference>
<proteinExistence type="predicted"/>
<gene>
    <name evidence="4" type="ORF">EV131_11249</name>
    <name evidence="2" type="ORF">FHS25_001738</name>
    <name evidence="3" type="ORF">HFO74_32705</name>
</gene>
<organism evidence="3 7">
    <name type="scientific">Rhizobium laguerreae</name>
    <dbReference type="NCBI Taxonomy" id="1076926"/>
    <lineage>
        <taxon>Bacteria</taxon>
        <taxon>Pseudomonadati</taxon>
        <taxon>Pseudomonadota</taxon>
        <taxon>Alphaproteobacteria</taxon>
        <taxon>Hyphomicrobiales</taxon>
        <taxon>Rhizobiaceae</taxon>
        <taxon>Rhizobium/Agrobacterium group</taxon>
        <taxon>Rhizobium</taxon>
    </lineage>
</organism>
<keyword evidence="6" id="KW-1185">Reference proteome</keyword>
<evidence type="ECO:0000313" key="5">
    <source>
        <dbReference type="Proteomes" id="UP000295021"/>
    </source>
</evidence>
<dbReference type="CDD" id="cd02440">
    <property type="entry name" value="AdoMet_MTases"/>
    <property type="match status" value="1"/>
</dbReference>
<dbReference type="EMBL" id="SMBI01000012">
    <property type="protein sequence ID" value="TCU19733.1"/>
    <property type="molecule type" value="Genomic_DNA"/>
</dbReference>
<dbReference type="Proteomes" id="UP000542811">
    <property type="component" value="Unassembled WGS sequence"/>
</dbReference>
<dbReference type="InterPro" id="IPR041698">
    <property type="entry name" value="Methyltransf_25"/>
</dbReference>
<name>A0A1S9H124_9HYPH</name>
<keyword evidence="3" id="KW-0808">Transferase</keyword>
<reference evidence="4 5" key="1">
    <citation type="submission" date="2019-03" db="EMBL/GenBank/DDBJ databases">
        <title>Genomic Encyclopedia of Type Strains, Phase IV (KMG-V): Genome sequencing to study the core and pangenomes of soil and plant-associated prokaryotes.</title>
        <authorList>
            <person name="Whitman W."/>
        </authorList>
    </citation>
    <scope>NUCLEOTIDE SEQUENCE [LARGE SCALE GENOMIC DNA]</scope>
    <source>
        <strain evidence="4 5">FB403</strain>
    </source>
</reference>
<evidence type="ECO:0000313" key="3">
    <source>
        <dbReference type="EMBL" id="MBY3068127.1"/>
    </source>
</evidence>
<dbReference type="EMBL" id="JACHXX010000002">
    <property type="protein sequence ID" value="MBB3161289.1"/>
    <property type="molecule type" value="Genomic_DNA"/>
</dbReference>
<sequence length="268" mass="29364">MEAAELRYNWADPDVYETFIGRWSEHLASPFLTRANIAPGSRVLDVACGTGVLSKALAEAGAHVIGVDASEGYLEGARRRRSHPNIAYEHGDVRHMRFDTNFFDAAVSTLALDVIPEIEQVVAEMKRVTRPGGVVASAVTQFLGGMPAFDLVINTGAVLETDFARLRSMRAGRQLFWPNGQATLWRKIGLVDVTEIPVVVDCEYASFADYWATFADGPGSITSILMALSDDARDLIEQYVRPGYLVGLPDGPRSFPMMFRVVRGLVPA</sequence>
<evidence type="ECO:0000313" key="7">
    <source>
        <dbReference type="Proteomes" id="UP000758022"/>
    </source>
</evidence>
<evidence type="ECO:0000313" key="4">
    <source>
        <dbReference type="EMBL" id="TCU19733.1"/>
    </source>
</evidence>
<evidence type="ECO:0000313" key="6">
    <source>
        <dbReference type="Proteomes" id="UP000542811"/>
    </source>
</evidence>
<dbReference type="Proteomes" id="UP000758022">
    <property type="component" value="Unassembled WGS sequence"/>
</dbReference>
<accession>A0A1S9H124</accession>
<reference evidence="2 6" key="3">
    <citation type="submission" date="2020-08" db="EMBL/GenBank/DDBJ databases">
        <title>Genomic Encyclopedia of Type Strains, Phase III (KMG-III): the genomes of soil and plant-associated and newly described type strains.</title>
        <authorList>
            <person name="Whitman W."/>
        </authorList>
    </citation>
    <scope>NUCLEOTIDE SEQUENCE [LARGE SCALE GENOMIC DNA]</scope>
    <source>
        <strain evidence="2 6">CECT 8280</strain>
    </source>
</reference>
<dbReference type="Gene3D" id="3.40.50.150">
    <property type="entry name" value="Vaccinia Virus protein VP39"/>
    <property type="match status" value="1"/>
</dbReference>
<dbReference type="GO" id="GO:0032259">
    <property type="term" value="P:methylation"/>
    <property type="evidence" value="ECO:0007669"/>
    <property type="project" value="UniProtKB-KW"/>
</dbReference>
<dbReference type="SUPFAM" id="SSF53335">
    <property type="entry name" value="S-adenosyl-L-methionine-dependent methyltransferases"/>
    <property type="match status" value="1"/>
</dbReference>
<keyword evidence="3" id="KW-0489">Methyltransferase</keyword>
<dbReference type="PANTHER" id="PTHR43591">
    <property type="entry name" value="METHYLTRANSFERASE"/>
    <property type="match status" value="1"/>
</dbReference>
<feature type="domain" description="Methyltransferase" evidence="1">
    <location>
        <begin position="43"/>
        <end position="133"/>
    </location>
</feature>